<reference evidence="1 2" key="1">
    <citation type="submission" date="2024-06" db="EMBL/GenBank/DDBJ databases">
        <title>A chromosome level genome sequence of Diviner's sage (Salvia divinorum).</title>
        <authorList>
            <person name="Ford S.A."/>
            <person name="Ro D.-K."/>
            <person name="Ness R.W."/>
            <person name="Phillips M.A."/>
        </authorList>
    </citation>
    <scope>NUCLEOTIDE SEQUENCE [LARGE SCALE GENOMIC DNA]</scope>
    <source>
        <strain evidence="1">SAF-2024a</strain>
        <tissue evidence="1">Leaf</tissue>
    </source>
</reference>
<protein>
    <submittedName>
        <fullName evidence="1">Uncharacterized protein</fullName>
    </submittedName>
</protein>
<evidence type="ECO:0000313" key="1">
    <source>
        <dbReference type="EMBL" id="KAL1559808.1"/>
    </source>
</evidence>
<keyword evidence="2" id="KW-1185">Reference proteome</keyword>
<dbReference type="EMBL" id="JBEAFC010000004">
    <property type="protein sequence ID" value="KAL1559808.1"/>
    <property type="molecule type" value="Genomic_DNA"/>
</dbReference>
<organism evidence="1 2">
    <name type="scientific">Salvia divinorum</name>
    <name type="common">Maria pastora</name>
    <name type="synonym">Diviner's sage</name>
    <dbReference type="NCBI Taxonomy" id="28513"/>
    <lineage>
        <taxon>Eukaryota</taxon>
        <taxon>Viridiplantae</taxon>
        <taxon>Streptophyta</taxon>
        <taxon>Embryophyta</taxon>
        <taxon>Tracheophyta</taxon>
        <taxon>Spermatophyta</taxon>
        <taxon>Magnoliopsida</taxon>
        <taxon>eudicotyledons</taxon>
        <taxon>Gunneridae</taxon>
        <taxon>Pentapetalae</taxon>
        <taxon>asterids</taxon>
        <taxon>lamiids</taxon>
        <taxon>Lamiales</taxon>
        <taxon>Lamiaceae</taxon>
        <taxon>Nepetoideae</taxon>
        <taxon>Mentheae</taxon>
        <taxon>Salviinae</taxon>
        <taxon>Salvia</taxon>
        <taxon>Salvia subgen. Calosphace</taxon>
    </lineage>
</organism>
<evidence type="ECO:0000313" key="2">
    <source>
        <dbReference type="Proteomes" id="UP001567538"/>
    </source>
</evidence>
<dbReference type="AlphaFoldDB" id="A0ABD1HX55"/>
<sequence length="75" mass="8615">MIDYKERVEKARLATAFTSQEFSMTAVGHVVMRVMRRRQLLLASTQRHREAFILFVHQVTRRLALEVIGALSGEG</sequence>
<accession>A0ABD1HX55</accession>
<comment type="caution">
    <text evidence="1">The sequence shown here is derived from an EMBL/GenBank/DDBJ whole genome shotgun (WGS) entry which is preliminary data.</text>
</comment>
<dbReference type="Proteomes" id="UP001567538">
    <property type="component" value="Unassembled WGS sequence"/>
</dbReference>
<gene>
    <name evidence="1" type="ORF">AAHA92_10108</name>
</gene>
<name>A0ABD1HX55_SALDI</name>
<proteinExistence type="predicted"/>